<name>A0ABM0JGV5_APLCA</name>
<feature type="compositionally biased region" description="Low complexity" evidence="1">
    <location>
        <begin position="1347"/>
        <end position="1359"/>
    </location>
</feature>
<proteinExistence type="predicted"/>
<feature type="compositionally biased region" description="Basic and acidic residues" evidence="1">
    <location>
        <begin position="1199"/>
        <end position="1211"/>
    </location>
</feature>
<dbReference type="Proteomes" id="UP000694888">
    <property type="component" value="Unplaced"/>
</dbReference>
<feature type="compositionally biased region" description="Basic and acidic residues" evidence="1">
    <location>
        <begin position="651"/>
        <end position="662"/>
    </location>
</feature>
<feature type="region of interest" description="Disordered" evidence="1">
    <location>
        <begin position="809"/>
        <end position="904"/>
    </location>
</feature>
<sequence>MLRFFRRGNLKKRRSASCPNLAEYEPVTEDGSYKRAEDLFDSSSGSEEVEETESEEAFASRQERLTAQRSIRRVRQREKAKQENVEKNLISLNDYLGKMSELKMWLQEEKRKNVDAMRSPKLREYYKTFMKLWNKRKLPPKYYRGCSVDLPDAVSESPMSRYTAVVQPSTPTSLAVLPSALDISIDMMEEGAAESQFSTFGKSCDADCAQSEASQTQYDVPPLSTKSQTLPSCLTRQQPRTASLKRASPQRFATITRGTPTSMFYVKGDPKVHAVSSPQCPEIPNTPTPNATRTLPYNFQPGTGVQGCNNKSLLEKLPNQLNRSSSESPVYSCVKDAIPYSTGSPKYAEITDDLCRDRTEDDVFCDYTTLSPFKRMEKLSFLSEPTKNHPLNRRRSKSLEDIYAVPSKLSSFGDRQAIPEENSPVWEKTPPVPEKKYSPRELLSSFLSMRNRMSPLAQNSLPERPPPRVITKPSFAEPENMETSQDFIDSFSAKKSPQKRRSQESIAQSEEMPTQGKRSKPSNLSATLASSGSRSTLSVSRTSSVSSTSSAQSSENRPQAKLSILTGSLNPTTRSRKYKEPSVSQLTQEENRLEKDDGLDVIQIQQLEESPKFPRRRLKRRSSGLSITPGKGLTFGRVTKGCASSPRRVSFAKDVKDTEGRPTPRRSNSKRGFGVSSNPPVTRQSQERQQFETFIAAHVSPPKKSNSPVKTNSPNMSPTKSVAAMVGRLAPHLQKRFKDSFKKDLESTICTDNNSLQSQDNPANETVKNKPVTSILKTEASTLWAGPDRIESEPRGEFEKDISISLDKNSAGRIFPPSPQRQVGRRVLGPPTTSSASLNSNSSLNSNASLKKTSENIKVDSGSGQKSSFRFPKKANLPEKTSKPVASQSQSLKKTQSTRASVSSLPKSVNLLVAKFTERTANLCANEVSESDGYSSNEDVLNSRPLSVKSELTVELQKQSSEPGNATDASNKNTVSMLESEVSTSSSKKNFSLDLCSQELINGNSQDTMAKESDSCVDDSCSDRSSSLSQLHESDSGLGGEASNPRVVRKGQHELETALCPEEKPLNVKRTVGVDRKLNDWNEHNSGKDVGGPEASHLWKKNPVKCLSNVVPQQRSQPLRSDSFRTSIANAQRIFEFTNTGQGSSCLTSLISHLDEPGKYQSMECGSSFTEQDNIHEKTNAKDEDASPPEGPAASTLPHMDHRDSKKKENGLMKSPFTKSIETGANEDKMSMELDIDSPVPDKTDGEELETAECLKRMESIRASPKVVENDGWITERRRSSRGKKSQSFRSAHNRFLLRSSSREEALSPEIQQPQSAEVKVGQVGQELSSVLNASDNNIVADMNILSTPKSSKPPSMTPQSNSSEVNTKPRESPPVTAQCASSAQSLRKKAPPIKPKPAVLPKPSKFTKPASYKLNVNNFVNASASQRRKSGARRSSMTMRRESGGMRRESGGMKENYIKKNISAVRRDSGRSSGLSNGTVTKKNSLALKDSRETPQKDSPISSRRDSSKISAQRGGKVMPRRDSKPSVGRDSISTLKKDSLGVAKRRSSRGGKNEDGGHKIASFAERRKFFQQLQEKDKSKSSNVKPLSTRSFRINGRGVQAHQSGPASESVADSRVLRVKTQDKVKPLTLSPSSEMDI</sequence>
<feature type="compositionally biased region" description="Polar residues" evidence="1">
    <location>
        <begin position="956"/>
        <end position="973"/>
    </location>
</feature>
<feature type="compositionally biased region" description="Low complexity" evidence="1">
    <location>
        <begin position="1288"/>
        <end position="1300"/>
    </location>
</feature>
<feature type="compositionally biased region" description="Polar residues" evidence="1">
    <location>
        <begin position="1415"/>
        <end position="1426"/>
    </location>
</feature>
<feature type="region of interest" description="Disordered" evidence="1">
    <location>
        <begin position="1006"/>
        <end position="1046"/>
    </location>
</feature>
<feature type="compositionally biased region" description="Basic and acidic residues" evidence="1">
    <location>
        <begin position="1440"/>
        <end position="1459"/>
    </location>
</feature>
<evidence type="ECO:0000313" key="2">
    <source>
        <dbReference type="Proteomes" id="UP000694888"/>
    </source>
</evidence>
<reference evidence="3" key="1">
    <citation type="submission" date="2025-08" db="UniProtKB">
        <authorList>
            <consortium name="RefSeq"/>
        </authorList>
    </citation>
    <scope>IDENTIFICATION</scope>
</reference>
<dbReference type="GeneID" id="101852606"/>
<feature type="compositionally biased region" description="Acidic residues" evidence="1">
    <location>
        <begin position="47"/>
        <end position="56"/>
    </location>
</feature>
<feature type="compositionally biased region" description="Basic and acidic residues" evidence="1">
    <location>
        <begin position="1553"/>
        <end position="1582"/>
    </location>
</feature>
<feature type="region of interest" description="Disordered" evidence="1">
    <location>
        <begin position="951"/>
        <end position="981"/>
    </location>
</feature>
<feature type="region of interest" description="Disordered" evidence="1">
    <location>
        <begin position="1343"/>
        <end position="1640"/>
    </location>
</feature>
<dbReference type="InterPro" id="IPR044688">
    <property type="entry name" value="SCI-1-like"/>
</dbReference>
<feature type="region of interest" description="Disordered" evidence="1">
    <location>
        <begin position="414"/>
        <end position="437"/>
    </location>
</feature>
<feature type="compositionally biased region" description="Polar residues" evidence="1">
    <location>
        <begin position="675"/>
        <end position="684"/>
    </location>
</feature>
<feature type="compositionally biased region" description="Low complexity" evidence="1">
    <location>
        <begin position="524"/>
        <end position="554"/>
    </location>
</feature>
<dbReference type="PANTHER" id="PTHR34117:SF1">
    <property type="entry name" value="STYLE CELL-CYCLE INHIBITOR 1"/>
    <property type="match status" value="1"/>
</dbReference>
<feature type="compositionally biased region" description="Basic residues" evidence="1">
    <location>
        <begin position="613"/>
        <end position="622"/>
    </location>
</feature>
<feature type="compositionally biased region" description="Polar residues" evidence="1">
    <location>
        <begin position="1472"/>
        <end position="1485"/>
    </location>
</feature>
<feature type="region of interest" description="Disordered" evidence="1">
    <location>
        <begin position="752"/>
        <end position="773"/>
    </location>
</feature>
<evidence type="ECO:0000256" key="1">
    <source>
        <dbReference type="SAM" id="MobiDB-lite"/>
    </source>
</evidence>
<evidence type="ECO:0000313" key="3">
    <source>
        <dbReference type="RefSeq" id="XP_005093379.1"/>
    </source>
</evidence>
<feature type="region of interest" description="Disordered" evidence="1">
    <location>
        <begin position="1272"/>
        <end position="1322"/>
    </location>
</feature>
<feature type="region of interest" description="Disordered" evidence="1">
    <location>
        <begin position="456"/>
        <end position="594"/>
    </location>
</feature>
<feature type="compositionally biased region" description="Polar residues" evidence="1">
    <location>
        <begin position="1583"/>
        <end position="1594"/>
    </location>
</feature>
<accession>A0ABM0JGV5</accession>
<protein>
    <submittedName>
        <fullName evidence="3">Microtubule-associated protein futsch</fullName>
    </submittedName>
</protein>
<feature type="compositionally biased region" description="Low complexity" evidence="1">
    <location>
        <begin position="832"/>
        <end position="851"/>
    </location>
</feature>
<feature type="region of interest" description="Disordered" evidence="1">
    <location>
        <begin position="1178"/>
        <end position="1227"/>
    </location>
</feature>
<organism evidence="2 3">
    <name type="scientific">Aplysia californica</name>
    <name type="common">California sea hare</name>
    <dbReference type="NCBI Taxonomy" id="6500"/>
    <lineage>
        <taxon>Eukaryota</taxon>
        <taxon>Metazoa</taxon>
        <taxon>Spiralia</taxon>
        <taxon>Lophotrochozoa</taxon>
        <taxon>Mollusca</taxon>
        <taxon>Gastropoda</taxon>
        <taxon>Heterobranchia</taxon>
        <taxon>Euthyneura</taxon>
        <taxon>Tectipleura</taxon>
        <taxon>Aplysiida</taxon>
        <taxon>Aplysioidea</taxon>
        <taxon>Aplysiidae</taxon>
        <taxon>Aplysia</taxon>
    </lineage>
</organism>
<dbReference type="PANTHER" id="PTHR34117">
    <property type="entry name" value="STYLE CELL-CYCLE INHIBITOR 1"/>
    <property type="match status" value="1"/>
</dbReference>
<feature type="compositionally biased region" description="Low complexity" evidence="1">
    <location>
        <begin position="887"/>
        <end position="898"/>
    </location>
</feature>
<gene>
    <name evidence="3" type="primary">LOC101852606</name>
</gene>
<keyword evidence="2" id="KW-1185">Reference proteome</keyword>
<feature type="region of interest" description="Disordered" evidence="1">
    <location>
        <begin position="37"/>
        <end position="63"/>
    </location>
</feature>
<feature type="compositionally biased region" description="Polar residues" evidence="1">
    <location>
        <begin position="703"/>
        <end position="717"/>
    </location>
</feature>
<dbReference type="RefSeq" id="XP_005093379.1">
    <property type="nucleotide sequence ID" value="XM_005093322.3"/>
</dbReference>
<feature type="region of interest" description="Disordered" evidence="1">
    <location>
        <begin position="612"/>
        <end position="717"/>
    </location>
</feature>